<sequence>MHYSKASKMACGSISIPPALSYFYFSRHLYAYNVVLKQLNRKAGAEILSSWLISLIMGCFFSGLKKQTSTPYLYNSGRLI</sequence>
<evidence type="ECO:0000256" key="1">
    <source>
        <dbReference type="SAM" id="Phobius"/>
    </source>
</evidence>
<name>A0A1J1CDD1_CALAY</name>
<gene>
    <name evidence="2" type="ORF">Cabys_3495</name>
</gene>
<proteinExistence type="predicted"/>
<dbReference type="EMBL" id="CP018099">
    <property type="protein sequence ID" value="APF20241.1"/>
    <property type="molecule type" value="Genomic_DNA"/>
</dbReference>
<evidence type="ECO:0000313" key="3">
    <source>
        <dbReference type="Proteomes" id="UP000183868"/>
    </source>
</evidence>
<keyword evidence="1" id="KW-0472">Membrane</keyword>
<keyword evidence="1" id="KW-1133">Transmembrane helix</keyword>
<protein>
    <submittedName>
        <fullName evidence="2">Uncharacterized protein</fullName>
    </submittedName>
</protein>
<keyword evidence="1" id="KW-0812">Transmembrane</keyword>
<organism evidence="2 3">
    <name type="scientific">Caldithrix abyssi DSM 13497</name>
    <dbReference type="NCBI Taxonomy" id="880073"/>
    <lineage>
        <taxon>Bacteria</taxon>
        <taxon>Pseudomonadati</taxon>
        <taxon>Calditrichota</taxon>
        <taxon>Calditrichia</taxon>
        <taxon>Calditrichales</taxon>
        <taxon>Calditrichaceae</taxon>
        <taxon>Caldithrix</taxon>
    </lineage>
</organism>
<dbReference type="Proteomes" id="UP000183868">
    <property type="component" value="Chromosome"/>
</dbReference>
<dbReference type="AlphaFoldDB" id="A0A1J1CDD1"/>
<evidence type="ECO:0000313" key="2">
    <source>
        <dbReference type="EMBL" id="APF20241.1"/>
    </source>
</evidence>
<reference evidence="2 3" key="1">
    <citation type="submission" date="2016-11" db="EMBL/GenBank/DDBJ databases">
        <title>Genomic analysis of Caldithrix abyssi and proposal of a novel bacterial phylum Caldithrichaeota.</title>
        <authorList>
            <person name="Kublanov I."/>
            <person name="Sigalova O."/>
            <person name="Gavrilov S."/>
            <person name="Lebedinsky A."/>
            <person name="Ivanova N."/>
            <person name="Daum C."/>
            <person name="Reddy T."/>
            <person name="Klenk H.P."/>
            <person name="Goker M."/>
            <person name="Reva O."/>
            <person name="Miroshnichenko M."/>
            <person name="Kyprides N."/>
            <person name="Woyke T."/>
            <person name="Gelfand M."/>
        </authorList>
    </citation>
    <scope>NUCLEOTIDE SEQUENCE [LARGE SCALE GENOMIC DNA]</scope>
    <source>
        <strain evidence="2 3">LF13</strain>
    </source>
</reference>
<feature type="transmembrane region" description="Helical" evidence="1">
    <location>
        <begin position="45"/>
        <end position="64"/>
    </location>
</feature>
<accession>A0A1J1CDD1</accession>
<dbReference type="KEGG" id="caby:Cabys_3495"/>